<accession>A0A1Z2SC93</accession>
<reference evidence="1 2" key="1">
    <citation type="submission" date="2016-12" db="EMBL/GenBank/DDBJ databases">
        <authorList>
            <person name="Song W.-J."/>
            <person name="Kurnit D.M."/>
        </authorList>
    </citation>
    <scope>NUCLEOTIDE SEQUENCE [LARGE SCALE GENOMIC DNA]</scope>
    <source>
        <strain evidence="1 2">ATCC 43942</strain>
    </source>
</reference>
<dbReference type="AlphaFoldDB" id="A0A1Z2SC93"/>
<name>A0A1Z2SC93_VIBGA</name>
<gene>
    <name evidence="1" type="ORF">BSQ33_03045</name>
</gene>
<sequence length="61" mass="6880">MTRVEFFNAVKNKRLEQLSLEELAHLSDANFTETNHGLLTSSLFTVLGEIRSVTSEEIQLA</sequence>
<dbReference type="Proteomes" id="UP000196708">
    <property type="component" value="Chromosome 1"/>
</dbReference>
<evidence type="ECO:0000313" key="1">
    <source>
        <dbReference type="EMBL" id="ASA54804.1"/>
    </source>
</evidence>
<evidence type="ECO:0000313" key="2">
    <source>
        <dbReference type="Proteomes" id="UP000196708"/>
    </source>
</evidence>
<dbReference type="EMBL" id="CP018835">
    <property type="protein sequence ID" value="ASA54804.1"/>
    <property type="molecule type" value="Genomic_DNA"/>
</dbReference>
<dbReference type="KEGG" id="vga:BSQ33_03045"/>
<organism evidence="1 2">
    <name type="scientific">Vibrio gazogenes</name>
    <dbReference type="NCBI Taxonomy" id="687"/>
    <lineage>
        <taxon>Bacteria</taxon>
        <taxon>Pseudomonadati</taxon>
        <taxon>Pseudomonadota</taxon>
        <taxon>Gammaproteobacteria</taxon>
        <taxon>Vibrionales</taxon>
        <taxon>Vibrionaceae</taxon>
        <taxon>Vibrio</taxon>
    </lineage>
</organism>
<protein>
    <submittedName>
        <fullName evidence="1">Uncharacterized protein</fullName>
    </submittedName>
</protein>
<proteinExistence type="predicted"/>